<feature type="transmembrane region" description="Helical" evidence="8">
    <location>
        <begin position="7"/>
        <end position="23"/>
    </location>
</feature>
<accession>A0A1F7YY82</accession>
<name>A0A1F7YY82_9BACT</name>
<dbReference type="GO" id="GO:0010041">
    <property type="term" value="P:response to iron(III) ion"/>
    <property type="evidence" value="ECO:0007669"/>
    <property type="project" value="TreeGrafter"/>
</dbReference>
<evidence type="ECO:0000256" key="8">
    <source>
        <dbReference type="SAM" id="Phobius"/>
    </source>
</evidence>
<dbReference type="GO" id="GO:0016763">
    <property type="term" value="F:pentosyltransferase activity"/>
    <property type="evidence" value="ECO:0007669"/>
    <property type="project" value="TreeGrafter"/>
</dbReference>
<evidence type="ECO:0000256" key="4">
    <source>
        <dbReference type="ARBA" id="ARBA00022679"/>
    </source>
</evidence>
<dbReference type="PANTHER" id="PTHR33908:SF3">
    <property type="entry name" value="UNDECAPRENYL PHOSPHATE-ALPHA-4-AMINO-4-DEOXY-L-ARABINOSE ARABINOSYL TRANSFERASE"/>
    <property type="match status" value="1"/>
</dbReference>
<gene>
    <name evidence="9" type="ORF">A2803_04635</name>
</gene>
<keyword evidence="4" id="KW-0808">Transferase</keyword>
<evidence type="ECO:0000256" key="3">
    <source>
        <dbReference type="ARBA" id="ARBA00022676"/>
    </source>
</evidence>
<keyword evidence="6 8" id="KW-1133">Transmembrane helix</keyword>
<evidence type="ECO:0000256" key="1">
    <source>
        <dbReference type="ARBA" id="ARBA00004651"/>
    </source>
</evidence>
<reference evidence="9 10" key="1">
    <citation type="journal article" date="2016" name="Nat. Commun.">
        <title>Thousands of microbial genomes shed light on interconnected biogeochemical processes in an aquifer system.</title>
        <authorList>
            <person name="Anantharaman K."/>
            <person name="Brown C.T."/>
            <person name="Hug L.A."/>
            <person name="Sharon I."/>
            <person name="Castelle C.J."/>
            <person name="Probst A.J."/>
            <person name="Thomas B.C."/>
            <person name="Singh A."/>
            <person name="Wilkins M.J."/>
            <person name="Karaoz U."/>
            <person name="Brodie E.L."/>
            <person name="Williams K.H."/>
            <person name="Hubbard S.S."/>
            <person name="Banfield J.F."/>
        </authorList>
    </citation>
    <scope>NUCLEOTIDE SEQUENCE [LARGE SCALE GENOMIC DNA]</scope>
</reference>
<feature type="transmembrane region" description="Helical" evidence="8">
    <location>
        <begin position="211"/>
        <end position="232"/>
    </location>
</feature>
<evidence type="ECO:0000313" key="9">
    <source>
        <dbReference type="EMBL" id="OGM31688.1"/>
    </source>
</evidence>
<feature type="transmembrane region" description="Helical" evidence="8">
    <location>
        <begin position="297"/>
        <end position="316"/>
    </location>
</feature>
<feature type="transmembrane region" description="Helical" evidence="8">
    <location>
        <begin position="346"/>
        <end position="365"/>
    </location>
</feature>
<dbReference type="EMBL" id="MGGP01000022">
    <property type="protein sequence ID" value="OGM31688.1"/>
    <property type="molecule type" value="Genomic_DNA"/>
</dbReference>
<keyword evidence="2" id="KW-1003">Cell membrane</keyword>
<sequence length="549" mass="62372">MKFINRYFLLLLVVAIGAYLRFYRLGEVPAGVYVDEAALGYNAFTIAQTGRDEYKQLFPVFLRSFSAFSSPLYVYLAAPLVALLGLSSFSIRVLSAAAGTLTIVVIYLIVDKIIKYKSKYAPLVSTLIFAISPWSIFFSRAAFEANLGLLLLSVAVYLMLFPRLKYLITSAFFLGLSAYSYQSLRLIPLLLIPVHYSLFRSKKYNLKNAITIFLAFLVSVLPQIIVSATPAFRVRAVGLFYGDAIASQADKIVFLPRELASLLAFAREFGSQILSYFSPANLFLLGDPDPQRSIPEMGALNLWVMLPLFIGFYVLAKKLPHQKALFVFAMMVIFAAPAALSRDPFSTLRALNLLIPFSIVIALGVDNLVGKYGNEIAFVSIVLLTMLSLIGFWRGYFVLFASERASVWNYGYRQLADEISASREHFVIDNSRIKPPHILLAFYMRIPARQYQEFAKTKIIKGYYEDTEFDTYYKLLNFETRAIDWETDIYKNQILVGDGLAISGEQVAEHFLEKVFEIRDPLKKLIFQAYRTNPEEKCRMIYNRNRYCI</sequence>
<dbReference type="InterPro" id="IPR050297">
    <property type="entry name" value="LipidA_mod_glycosyltrf_83"/>
</dbReference>
<keyword evidence="3" id="KW-0328">Glycosyltransferase</keyword>
<keyword evidence="5 8" id="KW-0812">Transmembrane</keyword>
<feature type="transmembrane region" description="Helical" evidence="8">
    <location>
        <begin position="145"/>
        <end position="162"/>
    </location>
</feature>
<dbReference type="GO" id="GO:0005886">
    <property type="term" value="C:plasma membrane"/>
    <property type="evidence" value="ECO:0007669"/>
    <property type="project" value="UniProtKB-SubCell"/>
</dbReference>
<feature type="transmembrane region" description="Helical" evidence="8">
    <location>
        <begin position="65"/>
        <end position="86"/>
    </location>
</feature>
<organism evidence="9 10">
    <name type="scientific">Candidatus Woesebacteria bacterium RIFCSPHIGHO2_01_FULL_44_21</name>
    <dbReference type="NCBI Taxonomy" id="1802503"/>
    <lineage>
        <taxon>Bacteria</taxon>
        <taxon>Candidatus Woeseibacteriota</taxon>
    </lineage>
</organism>
<dbReference type="GO" id="GO:0009103">
    <property type="term" value="P:lipopolysaccharide biosynthetic process"/>
    <property type="evidence" value="ECO:0007669"/>
    <property type="project" value="UniProtKB-ARBA"/>
</dbReference>
<feature type="transmembrane region" description="Helical" evidence="8">
    <location>
        <begin position="377"/>
        <end position="396"/>
    </location>
</feature>
<evidence type="ECO:0000256" key="2">
    <source>
        <dbReference type="ARBA" id="ARBA00022475"/>
    </source>
</evidence>
<feature type="transmembrane region" description="Helical" evidence="8">
    <location>
        <begin position="120"/>
        <end position="138"/>
    </location>
</feature>
<evidence type="ECO:0000256" key="7">
    <source>
        <dbReference type="ARBA" id="ARBA00023136"/>
    </source>
</evidence>
<proteinExistence type="predicted"/>
<keyword evidence="7 8" id="KW-0472">Membrane</keyword>
<feature type="transmembrane region" description="Helical" evidence="8">
    <location>
        <begin position="323"/>
        <end position="340"/>
    </location>
</feature>
<feature type="transmembrane region" description="Helical" evidence="8">
    <location>
        <begin position="182"/>
        <end position="199"/>
    </location>
</feature>
<evidence type="ECO:0000256" key="5">
    <source>
        <dbReference type="ARBA" id="ARBA00022692"/>
    </source>
</evidence>
<dbReference type="PANTHER" id="PTHR33908">
    <property type="entry name" value="MANNOSYLTRANSFERASE YKCB-RELATED"/>
    <property type="match status" value="1"/>
</dbReference>
<comment type="subcellular location">
    <subcellularLocation>
        <location evidence="1">Cell membrane</location>
        <topology evidence="1">Multi-pass membrane protein</topology>
    </subcellularLocation>
</comment>
<evidence type="ECO:0000313" key="10">
    <source>
        <dbReference type="Proteomes" id="UP000178870"/>
    </source>
</evidence>
<comment type="caution">
    <text evidence="9">The sequence shown here is derived from an EMBL/GenBank/DDBJ whole genome shotgun (WGS) entry which is preliminary data.</text>
</comment>
<feature type="transmembrane region" description="Helical" evidence="8">
    <location>
        <begin position="93"/>
        <end position="114"/>
    </location>
</feature>
<protein>
    <submittedName>
        <fullName evidence="9">Uncharacterized protein</fullName>
    </submittedName>
</protein>
<evidence type="ECO:0000256" key="6">
    <source>
        <dbReference type="ARBA" id="ARBA00022989"/>
    </source>
</evidence>
<dbReference type="Proteomes" id="UP000178870">
    <property type="component" value="Unassembled WGS sequence"/>
</dbReference>
<dbReference type="AlphaFoldDB" id="A0A1F7YY82"/>